<reference evidence="8" key="1">
    <citation type="submission" date="2019-08" db="EMBL/GenBank/DDBJ databases">
        <authorList>
            <person name="Kucharzyk K."/>
            <person name="Murdoch R.W."/>
            <person name="Higgins S."/>
            <person name="Loffler F."/>
        </authorList>
    </citation>
    <scope>NUCLEOTIDE SEQUENCE</scope>
</reference>
<dbReference type="PIRSF" id="PIRSF001555">
    <property type="entry name" value="Asp_ammon_ligase"/>
    <property type="match status" value="1"/>
</dbReference>
<feature type="domain" description="Aminoacyl-transfer RNA synthetases class-II family profile" evidence="7">
    <location>
        <begin position="21"/>
        <end position="316"/>
    </location>
</feature>
<evidence type="ECO:0000256" key="1">
    <source>
        <dbReference type="ARBA" id="ARBA00022490"/>
    </source>
</evidence>
<evidence type="ECO:0000256" key="3">
    <source>
        <dbReference type="ARBA" id="ARBA00022605"/>
    </source>
</evidence>
<keyword evidence="3" id="KW-0028">Amino-acid biosynthesis</keyword>
<sequence length="331" mass="38433">MIPQGYSSKLSLLETQTAIKKIKDFFENRLADRLSLIRVSAPLMVFPESGLNDELSGKERRVAFDLSDRKTSVEIVQSLAKWKRYALHQYGFDRNTGLYTDMNAIRRDETTDNIHSIYVDQWDWERILCPGERNLETLKRIVREIYRVFLDTELYLEKLYPFICNPLPDEIFFITTEELLKLYPDKDAKERELAITHEFGAVFLMQIGGALTNGLSHDQRAADYDDWKLNGDLLFYFPTLDIALEMSSMGIRVDKESLLWQLSVKKQEEKQKLFYHQAVVQGSLPSTVGGGIGQSRMCMYFLQKAHIGEVQVGIWPEETREQCRRLGVRLL</sequence>
<evidence type="ECO:0000256" key="2">
    <source>
        <dbReference type="ARBA" id="ARBA00022598"/>
    </source>
</evidence>
<keyword evidence="4" id="KW-0547">Nucleotide-binding</keyword>
<protein>
    <submittedName>
        <fullName evidence="8">Aspartate--ammonia ligase</fullName>
        <ecNumber evidence="8">6.3.1.1</ecNumber>
    </submittedName>
</protein>
<keyword evidence="2 8" id="KW-0436">Ligase</keyword>
<dbReference type="GO" id="GO:0005524">
    <property type="term" value="F:ATP binding"/>
    <property type="evidence" value="ECO:0007669"/>
    <property type="project" value="UniProtKB-KW"/>
</dbReference>
<proteinExistence type="inferred from homology"/>
<accession>A0A645A2M8</accession>
<comment type="caution">
    <text evidence="8">The sequence shown here is derived from an EMBL/GenBank/DDBJ whole genome shotgun (WGS) entry which is preliminary data.</text>
</comment>
<dbReference type="PROSITE" id="PS50862">
    <property type="entry name" value="AA_TRNA_LIGASE_II"/>
    <property type="match status" value="1"/>
</dbReference>
<dbReference type="InterPro" id="IPR045864">
    <property type="entry name" value="aa-tRNA-synth_II/BPL/LPL"/>
</dbReference>
<keyword evidence="6" id="KW-0061">Asparagine biosynthesis</keyword>
<dbReference type="GO" id="GO:0004071">
    <property type="term" value="F:aspartate-ammonia ligase activity"/>
    <property type="evidence" value="ECO:0007669"/>
    <property type="project" value="UniProtKB-EC"/>
</dbReference>
<dbReference type="InterPro" id="IPR004618">
    <property type="entry name" value="AsnA"/>
</dbReference>
<evidence type="ECO:0000259" key="7">
    <source>
        <dbReference type="PROSITE" id="PS50862"/>
    </source>
</evidence>
<dbReference type="SUPFAM" id="SSF55681">
    <property type="entry name" value="Class II aaRS and biotin synthetases"/>
    <property type="match status" value="1"/>
</dbReference>
<dbReference type="AlphaFoldDB" id="A0A645A2M8"/>
<keyword evidence="1" id="KW-0963">Cytoplasm</keyword>
<name>A0A645A2M8_9ZZZZ</name>
<evidence type="ECO:0000313" key="8">
    <source>
        <dbReference type="EMBL" id="MPM45103.1"/>
    </source>
</evidence>
<dbReference type="Pfam" id="PF03590">
    <property type="entry name" value="AsnA"/>
    <property type="match status" value="1"/>
</dbReference>
<dbReference type="EC" id="6.3.1.1" evidence="8"/>
<organism evidence="8">
    <name type="scientific">bioreactor metagenome</name>
    <dbReference type="NCBI Taxonomy" id="1076179"/>
    <lineage>
        <taxon>unclassified sequences</taxon>
        <taxon>metagenomes</taxon>
        <taxon>ecological metagenomes</taxon>
    </lineage>
</organism>
<dbReference type="PANTHER" id="PTHR30073">
    <property type="entry name" value="ASPARTATE--AMMONIA LIGASE"/>
    <property type="match status" value="1"/>
</dbReference>
<dbReference type="Gene3D" id="3.30.930.10">
    <property type="entry name" value="Bira Bifunctional Protein, Domain 2"/>
    <property type="match status" value="1"/>
</dbReference>
<evidence type="ECO:0000256" key="4">
    <source>
        <dbReference type="ARBA" id="ARBA00022741"/>
    </source>
</evidence>
<dbReference type="GO" id="GO:0005829">
    <property type="term" value="C:cytosol"/>
    <property type="evidence" value="ECO:0007669"/>
    <property type="project" value="TreeGrafter"/>
</dbReference>
<evidence type="ECO:0000256" key="5">
    <source>
        <dbReference type="ARBA" id="ARBA00022840"/>
    </source>
</evidence>
<dbReference type="NCBIfam" id="TIGR00669">
    <property type="entry name" value="asnA"/>
    <property type="match status" value="1"/>
</dbReference>
<gene>
    <name evidence="8" type="primary">asnA_16</name>
    <name evidence="8" type="ORF">SDC9_91788</name>
</gene>
<dbReference type="EMBL" id="VSSQ01010742">
    <property type="protein sequence ID" value="MPM45103.1"/>
    <property type="molecule type" value="Genomic_DNA"/>
</dbReference>
<dbReference type="PANTHER" id="PTHR30073:SF5">
    <property type="entry name" value="ASPARTATE--AMMONIA LIGASE"/>
    <property type="match status" value="1"/>
</dbReference>
<dbReference type="InterPro" id="IPR006195">
    <property type="entry name" value="aa-tRNA-synth_II"/>
</dbReference>
<dbReference type="GO" id="GO:0006529">
    <property type="term" value="P:asparagine biosynthetic process"/>
    <property type="evidence" value="ECO:0007669"/>
    <property type="project" value="UniProtKB-KW"/>
</dbReference>
<dbReference type="HAMAP" id="MF_00555">
    <property type="entry name" value="AsnA"/>
    <property type="match status" value="1"/>
</dbReference>
<keyword evidence="5" id="KW-0067">ATP-binding</keyword>
<evidence type="ECO:0000256" key="6">
    <source>
        <dbReference type="ARBA" id="ARBA00022888"/>
    </source>
</evidence>